<evidence type="ECO:0000256" key="7">
    <source>
        <dbReference type="ARBA" id="ARBA00022840"/>
    </source>
</evidence>
<comment type="subcellular location">
    <subcellularLocation>
        <location evidence="1">Cell membrane</location>
        <topology evidence="1">Single-pass membrane protein</topology>
    </subcellularLocation>
</comment>
<protein>
    <submittedName>
        <fullName evidence="11">Type VII secretion protein EccB</fullName>
    </submittedName>
</protein>
<keyword evidence="4 10" id="KW-0812">Transmembrane</keyword>
<keyword evidence="7" id="KW-0067">ATP-binding</keyword>
<dbReference type="GO" id="GO:0005886">
    <property type="term" value="C:plasma membrane"/>
    <property type="evidence" value="ECO:0007669"/>
    <property type="project" value="UniProtKB-SubCell"/>
</dbReference>
<dbReference type="Gene3D" id="3.30.2390.20">
    <property type="entry name" value="Type VII secretion system EccB, repeat 1 domain"/>
    <property type="match status" value="1"/>
</dbReference>
<evidence type="ECO:0000256" key="1">
    <source>
        <dbReference type="ARBA" id="ARBA00004162"/>
    </source>
</evidence>
<evidence type="ECO:0000256" key="8">
    <source>
        <dbReference type="ARBA" id="ARBA00022989"/>
    </source>
</evidence>
<dbReference type="GO" id="GO:0005524">
    <property type="term" value="F:ATP binding"/>
    <property type="evidence" value="ECO:0007669"/>
    <property type="project" value="UniProtKB-KW"/>
</dbReference>
<evidence type="ECO:0000313" key="12">
    <source>
        <dbReference type="Proteomes" id="UP000247591"/>
    </source>
</evidence>
<dbReference type="InterPro" id="IPR007795">
    <property type="entry name" value="T7SS_EccB"/>
</dbReference>
<dbReference type="PANTHER" id="PTHR40765:SF2">
    <property type="entry name" value="ESX-2 SECRETION SYSTEM ATPASE ECCB2"/>
    <property type="match status" value="1"/>
</dbReference>
<sequence>MPAQLTTKAQVNGYRFLLRRLEHALIRRDVRMLHDPMRSQLRSLMVGLVVAILVVAGFGVYGLIKPQGSVGNSKIIVSKKAGAMYVLVDGRLHPALNLTSARLITGSDDSPKSVSEKKLTGYPRGPLLGIPGAPAALPGPADTELSDWTVCDTVAAGQVTTVAAITTPELGTRIRAAGGGEAVLVSVGDEVHLVAGGTRSRIDVDSVPVRRALDIDDADVRPISPGVLNALPETDPIVAPSISNRGAPSALGRDIPIGAVIKGTTLTGESTFYVALAQGVQQIGEVAAEIIRQADPAGADSVPTVSPAQLTGVETVSVLPVDEFPMKAPRWTDVEADPVLCHAWSRSATDHEAHGQLLLGSTLPLGAREIPVVLAGADGPGPGLDAVFVEPGRGHYIQVTGSEPDSTRAESLFYVNDSGVRYGVSDVGTAAAIGLGDTPVPAPWSIVSLLAAGPTLSRDNALVSHDGMAPDPAAARIEPPTE</sequence>
<accession>A0A318REQ4</accession>
<evidence type="ECO:0000256" key="9">
    <source>
        <dbReference type="ARBA" id="ARBA00023136"/>
    </source>
</evidence>
<dbReference type="Gene3D" id="2.40.50.910">
    <property type="entry name" value="Type VII secretion system EccB, repeat 3 domain"/>
    <property type="match status" value="1"/>
</dbReference>
<dbReference type="GO" id="GO:0005576">
    <property type="term" value="C:extracellular region"/>
    <property type="evidence" value="ECO:0007669"/>
    <property type="project" value="TreeGrafter"/>
</dbReference>
<dbReference type="AlphaFoldDB" id="A0A318REQ4"/>
<keyword evidence="12" id="KW-1185">Reference proteome</keyword>
<dbReference type="GO" id="GO:0016787">
    <property type="term" value="F:hydrolase activity"/>
    <property type="evidence" value="ECO:0007669"/>
    <property type="project" value="UniProtKB-KW"/>
</dbReference>
<organism evidence="11 12">
    <name type="scientific">Williamsia limnetica</name>
    <dbReference type="NCBI Taxonomy" id="882452"/>
    <lineage>
        <taxon>Bacteria</taxon>
        <taxon>Bacillati</taxon>
        <taxon>Actinomycetota</taxon>
        <taxon>Actinomycetes</taxon>
        <taxon>Mycobacteriales</taxon>
        <taxon>Nocardiaceae</taxon>
        <taxon>Williamsia</taxon>
    </lineage>
</organism>
<dbReference type="Proteomes" id="UP000247591">
    <property type="component" value="Unassembled WGS sequence"/>
</dbReference>
<dbReference type="PANTHER" id="PTHR40765">
    <property type="entry name" value="ESX-2 SECRETION SYSTEM ATPASE ECCB2"/>
    <property type="match status" value="1"/>
</dbReference>
<keyword evidence="8 10" id="KW-1133">Transmembrane helix</keyword>
<reference evidence="11 12" key="1">
    <citation type="submission" date="2018-06" db="EMBL/GenBank/DDBJ databases">
        <title>Genomic Encyclopedia of Type Strains, Phase IV (KMG-IV): sequencing the most valuable type-strain genomes for metagenomic binning, comparative biology and taxonomic classification.</title>
        <authorList>
            <person name="Goeker M."/>
        </authorList>
    </citation>
    <scope>NUCLEOTIDE SEQUENCE [LARGE SCALE GENOMIC DNA]</scope>
    <source>
        <strain evidence="11 12">DSM 45521</strain>
    </source>
</reference>
<evidence type="ECO:0000256" key="2">
    <source>
        <dbReference type="ARBA" id="ARBA00008149"/>
    </source>
</evidence>
<keyword evidence="5" id="KW-0547">Nucleotide-binding</keyword>
<evidence type="ECO:0000256" key="4">
    <source>
        <dbReference type="ARBA" id="ARBA00022692"/>
    </source>
</evidence>
<dbReference type="RefSeq" id="WP_110471809.1">
    <property type="nucleotide sequence ID" value="NZ_QJSP01000015.1"/>
</dbReference>
<gene>
    <name evidence="11" type="ORF">DFR67_115113</name>
</gene>
<evidence type="ECO:0000313" key="11">
    <source>
        <dbReference type="EMBL" id="PYE13788.1"/>
    </source>
</evidence>
<proteinExistence type="inferred from homology"/>
<evidence type="ECO:0000256" key="10">
    <source>
        <dbReference type="SAM" id="Phobius"/>
    </source>
</evidence>
<comment type="similarity">
    <text evidence="2">Belongs to the EccB family.</text>
</comment>
<evidence type="ECO:0000256" key="6">
    <source>
        <dbReference type="ARBA" id="ARBA00022801"/>
    </source>
</evidence>
<dbReference type="NCBIfam" id="TIGR03919">
    <property type="entry name" value="T7SS_EccB"/>
    <property type="match status" value="1"/>
</dbReference>
<evidence type="ECO:0000256" key="3">
    <source>
        <dbReference type="ARBA" id="ARBA00022475"/>
    </source>
</evidence>
<dbReference type="InterPro" id="IPR044857">
    <property type="entry name" value="T7SS_EccB_R1"/>
</dbReference>
<feature type="transmembrane region" description="Helical" evidence="10">
    <location>
        <begin position="41"/>
        <end position="64"/>
    </location>
</feature>
<name>A0A318REQ4_WILLI</name>
<dbReference type="InterPro" id="IPR042485">
    <property type="entry name" value="T7SS_EccB_R3"/>
</dbReference>
<dbReference type="Pfam" id="PF05108">
    <property type="entry name" value="T7SS_ESX1_EccB"/>
    <property type="match status" value="1"/>
</dbReference>
<keyword evidence="6" id="KW-0378">Hydrolase</keyword>
<comment type="caution">
    <text evidence="11">The sequence shown here is derived from an EMBL/GenBank/DDBJ whole genome shotgun (WGS) entry which is preliminary data.</text>
</comment>
<dbReference type="OrthoDB" id="3847604at2"/>
<keyword evidence="3" id="KW-1003">Cell membrane</keyword>
<keyword evidence="9 10" id="KW-0472">Membrane</keyword>
<evidence type="ECO:0000256" key="5">
    <source>
        <dbReference type="ARBA" id="ARBA00022741"/>
    </source>
</evidence>
<dbReference type="EMBL" id="QJSP01000015">
    <property type="protein sequence ID" value="PYE13788.1"/>
    <property type="molecule type" value="Genomic_DNA"/>
</dbReference>